<evidence type="ECO:0008006" key="3">
    <source>
        <dbReference type="Google" id="ProtNLM"/>
    </source>
</evidence>
<accession>A0A972JFM1</accession>
<reference evidence="1" key="1">
    <citation type="submission" date="2020-02" db="EMBL/GenBank/DDBJ databases">
        <title>Flavobacterium sp. genome.</title>
        <authorList>
            <person name="Jung H.S."/>
            <person name="Baek J.H."/>
            <person name="Jeon C.O."/>
        </authorList>
    </citation>
    <scope>NUCLEOTIDE SEQUENCE</scope>
    <source>
        <strain evidence="1">SE-s28</strain>
    </source>
</reference>
<name>A0A972JFM1_9FLAO</name>
<evidence type="ECO:0000313" key="2">
    <source>
        <dbReference type="Proteomes" id="UP000712080"/>
    </source>
</evidence>
<comment type="caution">
    <text evidence="1">The sequence shown here is derived from an EMBL/GenBank/DDBJ whole genome shotgun (WGS) entry which is preliminary data.</text>
</comment>
<organism evidence="1 2">
    <name type="scientific">Flavobacterium silvaticum</name>
    <dbReference type="NCBI Taxonomy" id="1852020"/>
    <lineage>
        <taxon>Bacteria</taxon>
        <taxon>Pseudomonadati</taxon>
        <taxon>Bacteroidota</taxon>
        <taxon>Flavobacteriia</taxon>
        <taxon>Flavobacteriales</taxon>
        <taxon>Flavobacteriaceae</taxon>
        <taxon>Flavobacterium</taxon>
    </lineage>
</organism>
<protein>
    <recommendedName>
        <fullName evidence="3">Cytochrome C</fullName>
    </recommendedName>
</protein>
<keyword evidence="2" id="KW-1185">Reference proteome</keyword>
<dbReference type="Proteomes" id="UP000712080">
    <property type="component" value="Unassembled WGS sequence"/>
</dbReference>
<dbReference type="EMBL" id="JAAMPU010000100">
    <property type="protein sequence ID" value="NMH27326.1"/>
    <property type="molecule type" value="Genomic_DNA"/>
</dbReference>
<dbReference type="AlphaFoldDB" id="A0A972JFM1"/>
<proteinExistence type="predicted"/>
<evidence type="ECO:0000313" key="1">
    <source>
        <dbReference type="EMBL" id="NMH27326.1"/>
    </source>
</evidence>
<sequence>MMRITLVLIISFDLLASCSKKAETTPKSKEMKSKFEMYEMSEMSLVMEQMFADNQKLRNEIIEGKKLGEMPVHFQKIHSAAMTDPSENDAFFKTKAKVFLEAQAQIYSDTENAKEHFNASVTACIDCHKVKCMGPVSRIKKLYIK</sequence>
<gene>
    <name evidence="1" type="ORF">G6047_04710</name>
</gene>